<dbReference type="GeneID" id="74947621"/>
<organism evidence="1 2">
    <name type="scientific">Nitrososphaera viennensis EN76</name>
    <dbReference type="NCBI Taxonomy" id="926571"/>
    <lineage>
        <taxon>Archaea</taxon>
        <taxon>Nitrososphaerota</taxon>
        <taxon>Nitrososphaeria</taxon>
        <taxon>Nitrososphaerales</taxon>
        <taxon>Nitrososphaeraceae</taxon>
        <taxon>Nitrososphaera</taxon>
    </lineage>
</organism>
<evidence type="ECO:0008006" key="3">
    <source>
        <dbReference type="Google" id="ProtNLM"/>
    </source>
</evidence>
<dbReference type="RefSeq" id="WP_144239693.1">
    <property type="nucleotide sequence ID" value="NZ_CP007536.1"/>
</dbReference>
<dbReference type="STRING" id="926571.NVIE_023820"/>
<evidence type="ECO:0000313" key="1">
    <source>
        <dbReference type="EMBL" id="AIC16643.1"/>
    </source>
</evidence>
<gene>
    <name evidence="1" type="ORF">NVIE_023820</name>
</gene>
<accession>A0A060HMD4</accession>
<proteinExistence type="predicted"/>
<dbReference type="HOGENOM" id="CLU_2032940_0_0_2"/>
<dbReference type="KEGG" id="nvn:NVIE_023820"/>
<reference evidence="1 2" key="1">
    <citation type="journal article" date="2014" name="Int. J. Syst. Evol. Microbiol.">
        <title>Nitrososphaera viennensis gen. nov., sp. nov., an aerobic and mesophilic, ammonia-oxidizing archaeon from soil and a member of the archaeal phylum Thaumarchaeota.</title>
        <authorList>
            <person name="Stieglmeier M."/>
            <person name="Klingl A."/>
            <person name="Alves R.J."/>
            <person name="Rittmann S.K."/>
            <person name="Melcher M."/>
            <person name="Leisch N."/>
            <person name="Schleper C."/>
        </authorList>
    </citation>
    <scope>NUCLEOTIDE SEQUENCE [LARGE SCALE GENOMIC DNA]</scope>
    <source>
        <strain evidence="1">EN76</strain>
    </source>
</reference>
<dbReference type="AlphaFoldDB" id="A0A060HMD4"/>
<keyword evidence="2" id="KW-1185">Reference proteome</keyword>
<protein>
    <recommendedName>
        <fullName evidence="3">C2H2-type domain-containing protein</fullName>
    </recommendedName>
</protein>
<sequence>MPLTISCAGDAEFAARIRDVLAESGMEVSIAEDEVEAQEEDDDDGNNNRQAKDLVKRYVASVGGGHSVIEFGDVLVVGIRSEPEALGLYVCDQCGFQGVSQEGIDEHKKLHGGYLFMPAFL</sequence>
<dbReference type="Proteomes" id="UP000027093">
    <property type="component" value="Chromosome"/>
</dbReference>
<dbReference type="EMBL" id="CP007536">
    <property type="protein sequence ID" value="AIC16643.1"/>
    <property type="molecule type" value="Genomic_DNA"/>
</dbReference>
<name>A0A060HMD4_9ARCH</name>
<evidence type="ECO:0000313" key="2">
    <source>
        <dbReference type="Proteomes" id="UP000027093"/>
    </source>
</evidence>